<proteinExistence type="predicted"/>
<keyword evidence="2" id="KW-1185">Reference proteome</keyword>
<name>A0A371PJC4_9BACL</name>
<reference evidence="1 2" key="1">
    <citation type="submission" date="2018-08" db="EMBL/GenBank/DDBJ databases">
        <title>Paenibacillus sp. M4BSY-1, whole genome shotgun sequence.</title>
        <authorList>
            <person name="Tuo L."/>
        </authorList>
    </citation>
    <scope>NUCLEOTIDE SEQUENCE [LARGE SCALE GENOMIC DNA]</scope>
    <source>
        <strain evidence="1 2">M4BSY-1</strain>
    </source>
</reference>
<gene>
    <name evidence="1" type="ORF">DX130_04490</name>
</gene>
<evidence type="ECO:0000313" key="1">
    <source>
        <dbReference type="EMBL" id="REK76310.1"/>
    </source>
</evidence>
<dbReference type="AlphaFoldDB" id="A0A371PJC4"/>
<dbReference type="RefSeq" id="WP_116043172.1">
    <property type="nucleotide sequence ID" value="NZ_QUBQ01000001.1"/>
</dbReference>
<dbReference type="OrthoDB" id="9884373at2"/>
<sequence>MKIYIKTGLSKLSYQDLYYDGFLGYGESFDEDTLEIIKLHDYWRLVYNSQKKQYESDDHAY</sequence>
<comment type="caution">
    <text evidence="1">The sequence shown here is derived from an EMBL/GenBank/DDBJ whole genome shotgun (WGS) entry which is preliminary data.</text>
</comment>
<dbReference type="EMBL" id="QUBQ01000001">
    <property type="protein sequence ID" value="REK76310.1"/>
    <property type="molecule type" value="Genomic_DNA"/>
</dbReference>
<evidence type="ECO:0000313" key="2">
    <source>
        <dbReference type="Proteomes" id="UP000261905"/>
    </source>
</evidence>
<accession>A0A371PJC4</accession>
<protein>
    <submittedName>
        <fullName evidence="1">Uncharacterized protein</fullName>
    </submittedName>
</protein>
<organism evidence="1 2">
    <name type="scientific">Paenibacillus paeoniae</name>
    <dbReference type="NCBI Taxonomy" id="2292705"/>
    <lineage>
        <taxon>Bacteria</taxon>
        <taxon>Bacillati</taxon>
        <taxon>Bacillota</taxon>
        <taxon>Bacilli</taxon>
        <taxon>Bacillales</taxon>
        <taxon>Paenibacillaceae</taxon>
        <taxon>Paenibacillus</taxon>
    </lineage>
</organism>
<dbReference type="Proteomes" id="UP000261905">
    <property type="component" value="Unassembled WGS sequence"/>
</dbReference>